<dbReference type="Gene3D" id="3.40.1760.10">
    <property type="entry name" value="YfbM-like super family"/>
    <property type="match status" value="1"/>
</dbReference>
<dbReference type="Pfam" id="PF08974">
    <property type="entry name" value="DUF1877"/>
    <property type="match status" value="1"/>
</dbReference>
<dbReference type="EMBL" id="JXQW01000062">
    <property type="protein sequence ID" value="KIP96598.1"/>
    <property type="molecule type" value="Genomic_DNA"/>
</dbReference>
<protein>
    <recommendedName>
        <fullName evidence="3">DUF1877 family protein</fullName>
    </recommendedName>
</protein>
<gene>
    <name evidence="1" type="ORF">RU08_20225</name>
</gene>
<dbReference type="InterPro" id="IPR035944">
    <property type="entry name" value="YfbM-like_sf"/>
</dbReference>
<dbReference type="SUPFAM" id="SSF111069">
    <property type="entry name" value="Hypothetical protein yfbM"/>
    <property type="match status" value="1"/>
</dbReference>
<name>A0A0D0JMK4_9PSED</name>
<evidence type="ECO:0008006" key="3">
    <source>
        <dbReference type="Google" id="ProtNLM"/>
    </source>
</evidence>
<dbReference type="OrthoDB" id="1821531at2"/>
<dbReference type="InterPro" id="IPR015068">
    <property type="entry name" value="DUF1877"/>
</dbReference>
<proteinExistence type="predicted"/>
<evidence type="ECO:0000313" key="1">
    <source>
        <dbReference type="EMBL" id="KIP96598.1"/>
    </source>
</evidence>
<reference evidence="1 2" key="1">
    <citation type="submission" date="2014-12" db="EMBL/GenBank/DDBJ databases">
        <title>16Stimator: statistical estimation of ribosomal gene copy numbers from draft genome assemblies.</title>
        <authorList>
            <person name="Perisin M.A."/>
            <person name="Vetter M."/>
            <person name="Gilbert J.A."/>
            <person name="Bergelson J."/>
        </authorList>
    </citation>
    <scope>NUCLEOTIDE SEQUENCE [LARGE SCALE GENOMIC DNA]</scope>
    <source>
        <strain evidence="1 2">MEJ086</strain>
    </source>
</reference>
<accession>A0A0D0JMK4</accession>
<dbReference type="AlphaFoldDB" id="A0A0D0JMK4"/>
<evidence type="ECO:0000313" key="2">
    <source>
        <dbReference type="Proteomes" id="UP000032068"/>
    </source>
</evidence>
<dbReference type="Proteomes" id="UP000032068">
    <property type="component" value="Unassembled WGS sequence"/>
</dbReference>
<organism evidence="1 2">
    <name type="scientific">Pseudomonas fulva</name>
    <dbReference type="NCBI Taxonomy" id="47880"/>
    <lineage>
        <taxon>Bacteria</taxon>
        <taxon>Pseudomonadati</taxon>
        <taxon>Pseudomonadota</taxon>
        <taxon>Gammaproteobacteria</taxon>
        <taxon>Pseudomonadales</taxon>
        <taxon>Pseudomonadaceae</taxon>
        <taxon>Pseudomonas</taxon>
    </lineage>
</organism>
<dbReference type="RefSeq" id="WP_042555649.1">
    <property type="nucleotide sequence ID" value="NZ_JXQW01000062.1"/>
</dbReference>
<comment type="caution">
    <text evidence="1">The sequence shown here is derived from an EMBL/GenBank/DDBJ whole genome shotgun (WGS) entry which is preliminary data.</text>
</comment>
<sequence>MSCLGVHFALSNEDVVNIRAIDNEQERLAYLQEEIEDRYLDEPSTYAAESDKAWDAMHRTLTDGRLTWDGGAYPLNHVVLAGELLYTEDDYIMSLKSPTQVRDINTELEKITKESFRKRYLSISPSEYGMELSDDDFSYTWEWFENVRQLYRRAVAENLHVLFTADQ</sequence>